<sequence>MWSSEARLSRRAALFGAAVLLAACGFSPVYGPGSVAERLRGQVSVEAPATDTGYRLRQRLIQRLGAADAPRYHIVVALDLRDAAVAITAEQATTRFNLPGAAQYRLTDRTTGDLIQSGTVDTFTSYSATGTAVSTFAAEADARRRLAVALADLIVTRLATVTLP</sequence>
<accession>A0A1Y5SK61</accession>
<dbReference type="InterPro" id="IPR007485">
    <property type="entry name" value="LPS_assembly_LptE"/>
</dbReference>
<evidence type="ECO:0008006" key="3">
    <source>
        <dbReference type="Google" id="ProtNLM"/>
    </source>
</evidence>
<dbReference type="Proteomes" id="UP000193900">
    <property type="component" value="Unassembled WGS sequence"/>
</dbReference>
<gene>
    <name evidence="1" type="ORF">ROA7023_01723</name>
</gene>
<dbReference type="GO" id="GO:0043165">
    <property type="term" value="P:Gram-negative-bacterium-type cell outer membrane assembly"/>
    <property type="evidence" value="ECO:0007669"/>
    <property type="project" value="InterPro"/>
</dbReference>
<keyword evidence="2" id="KW-1185">Reference proteome</keyword>
<dbReference type="Gene3D" id="3.30.160.150">
    <property type="entry name" value="Lipoprotein like domain"/>
    <property type="match status" value="1"/>
</dbReference>
<dbReference type="PROSITE" id="PS51257">
    <property type="entry name" value="PROKAR_LIPOPROTEIN"/>
    <property type="match status" value="1"/>
</dbReference>
<dbReference type="OrthoDB" id="7629596at2"/>
<dbReference type="Pfam" id="PF04390">
    <property type="entry name" value="LptE"/>
    <property type="match status" value="1"/>
</dbReference>
<protein>
    <recommendedName>
        <fullName evidence="3">LPS-assembly lipoprotein</fullName>
    </recommendedName>
</protein>
<organism evidence="1 2">
    <name type="scientific">Roseisalinus antarcticus</name>
    <dbReference type="NCBI Taxonomy" id="254357"/>
    <lineage>
        <taxon>Bacteria</taxon>
        <taxon>Pseudomonadati</taxon>
        <taxon>Pseudomonadota</taxon>
        <taxon>Alphaproteobacteria</taxon>
        <taxon>Rhodobacterales</taxon>
        <taxon>Roseobacteraceae</taxon>
        <taxon>Roseisalinus</taxon>
    </lineage>
</organism>
<dbReference type="GO" id="GO:0019867">
    <property type="term" value="C:outer membrane"/>
    <property type="evidence" value="ECO:0007669"/>
    <property type="project" value="InterPro"/>
</dbReference>
<evidence type="ECO:0000313" key="1">
    <source>
        <dbReference type="EMBL" id="SLN42724.1"/>
    </source>
</evidence>
<dbReference type="EMBL" id="FWFZ01000007">
    <property type="protein sequence ID" value="SLN42724.1"/>
    <property type="molecule type" value="Genomic_DNA"/>
</dbReference>
<reference evidence="1 2" key="1">
    <citation type="submission" date="2017-03" db="EMBL/GenBank/DDBJ databases">
        <authorList>
            <person name="Afonso C.L."/>
            <person name="Miller P.J."/>
            <person name="Scott M.A."/>
            <person name="Spackman E."/>
            <person name="Goraichik I."/>
            <person name="Dimitrov K.M."/>
            <person name="Suarez D.L."/>
            <person name="Swayne D.E."/>
        </authorList>
    </citation>
    <scope>NUCLEOTIDE SEQUENCE [LARGE SCALE GENOMIC DNA]</scope>
    <source>
        <strain evidence="1 2">CECT 7023</strain>
    </source>
</reference>
<dbReference type="AlphaFoldDB" id="A0A1Y5SK61"/>
<dbReference type="InterPro" id="IPR006311">
    <property type="entry name" value="TAT_signal"/>
</dbReference>
<evidence type="ECO:0000313" key="2">
    <source>
        <dbReference type="Proteomes" id="UP000193900"/>
    </source>
</evidence>
<dbReference type="RefSeq" id="WP_085878596.1">
    <property type="nucleotide sequence ID" value="NZ_FWFZ01000007.1"/>
</dbReference>
<dbReference type="PROSITE" id="PS51318">
    <property type="entry name" value="TAT"/>
    <property type="match status" value="1"/>
</dbReference>
<proteinExistence type="predicted"/>
<name>A0A1Y5SK61_9RHOB</name>